<sequence>MHFAKSYTYQIHPVTQIHEQHVNKPEENALLERQVFQHRDTVYHGAKERHVIDKGTIVNENVHHHVHHVIQPVIEKETLDKHRIHTTIPIHEVTHEAPIVHQSQTHAPISVDQFLEHGGLLSGGLQPADAADKLLQQGKCTRQVDGVANRMEKEMNLSTTSGASGDLSNTPAGQDGDNRLL</sequence>
<organism evidence="2 3">
    <name type="scientific">Amanita muscaria (strain Koide BX008)</name>
    <dbReference type="NCBI Taxonomy" id="946122"/>
    <lineage>
        <taxon>Eukaryota</taxon>
        <taxon>Fungi</taxon>
        <taxon>Dikarya</taxon>
        <taxon>Basidiomycota</taxon>
        <taxon>Agaricomycotina</taxon>
        <taxon>Agaricomycetes</taxon>
        <taxon>Agaricomycetidae</taxon>
        <taxon>Agaricales</taxon>
        <taxon>Pluteineae</taxon>
        <taxon>Amanitaceae</taxon>
        <taxon>Amanita</taxon>
    </lineage>
</organism>
<keyword evidence="3" id="KW-1185">Reference proteome</keyword>
<feature type="region of interest" description="Disordered" evidence="1">
    <location>
        <begin position="158"/>
        <end position="181"/>
    </location>
</feature>
<proteinExistence type="predicted"/>
<name>A0A0C2X6J7_AMAMK</name>
<feature type="compositionally biased region" description="Polar residues" evidence="1">
    <location>
        <begin position="158"/>
        <end position="172"/>
    </location>
</feature>
<protein>
    <recommendedName>
        <fullName evidence="4">Allergen</fullName>
    </recommendedName>
</protein>
<dbReference type="HOGENOM" id="CLU_1488658_0_0_1"/>
<accession>A0A0C2X6J7</accession>
<reference evidence="2 3" key="1">
    <citation type="submission" date="2014-04" db="EMBL/GenBank/DDBJ databases">
        <title>Evolutionary Origins and Diversification of the Mycorrhizal Mutualists.</title>
        <authorList>
            <consortium name="DOE Joint Genome Institute"/>
            <consortium name="Mycorrhizal Genomics Consortium"/>
            <person name="Kohler A."/>
            <person name="Kuo A."/>
            <person name="Nagy L.G."/>
            <person name="Floudas D."/>
            <person name="Copeland A."/>
            <person name="Barry K.W."/>
            <person name="Cichocki N."/>
            <person name="Veneault-Fourrey C."/>
            <person name="LaButti K."/>
            <person name="Lindquist E.A."/>
            <person name="Lipzen A."/>
            <person name="Lundell T."/>
            <person name="Morin E."/>
            <person name="Murat C."/>
            <person name="Riley R."/>
            <person name="Ohm R."/>
            <person name="Sun H."/>
            <person name="Tunlid A."/>
            <person name="Henrissat B."/>
            <person name="Grigoriev I.V."/>
            <person name="Hibbett D.S."/>
            <person name="Martin F."/>
        </authorList>
    </citation>
    <scope>NUCLEOTIDE SEQUENCE [LARGE SCALE GENOMIC DNA]</scope>
    <source>
        <strain evidence="2 3">Koide BX008</strain>
    </source>
</reference>
<evidence type="ECO:0000256" key="1">
    <source>
        <dbReference type="SAM" id="MobiDB-lite"/>
    </source>
</evidence>
<dbReference type="OrthoDB" id="2118965at2759"/>
<dbReference type="AlphaFoldDB" id="A0A0C2X6J7"/>
<dbReference type="PANTHER" id="PTHR38703:SF1">
    <property type="entry name" value="ALLERGEN"/>
    <property type="match status" value="1"/>
</dbReference>
<dbReference type="EMBL" id="KN818250">
    <property type="protein sequence ID" value="KIL64363.1"/>
    <property type="molecule type" value="Genomic_DNA"/>
</dbReference>
<evidence type="ECO:0000313" key="2">
    <source>
        <dbReference type="EMBL" id="KIL64363.1"/>
    </source>
</evidence>
<dbReference type="InParanoid" id="A0A0C2X6J7"/>
<evidence type="ECO:0008006" key="4">
    <source>
        <dbReference type="Google" id="ProtNLM"/>
    </source>
</evidence>
<dbReference type="PANTHER" id="PTHR38703">
    <property type="entry name" value="CHROMOSOME 8, WHOLE GENOME SHOTGUN SEQUENCE"/>
    <property type="match status" value="1"/>
</dbReference>
<gene>
    <name evidence="2" type="ORF">M378DRAFT_163395</name>
</gene>
<evidence type="ECO:0000313" key="3">
    <source>
        <dbReference type="Proteomes" id="UP000054549"/>
    </source>
</evidence>
<dbReference type="Proteomes" id="UP000054549">
    <property type="component" value="Unassembled WGS sequence"/>
</dbReference>